<dbReference type="Proteomes" id="UP000320876">
    <property type="component" value="Unassembled WGS sequence"/>
</dbReference>
<dbReference type="InterPro" id="IPR036866">
    <property type="entry name" value="RibonucZ/Hydroxyglut_hydro"/>
</dbReference>
<dbReference type="RefSeq" id="WP_142001019.1">
    <property type="nucleotide sequence ID" value="NZ_VFML01000001.1"/>
</dbReference>
<dbReference type="EMBL" id="VFML01000001">
    <property type="protein sequence ID" value="TQJ05502.1"/>
    <property type="molecule type" value="Genomic_DNA"/>
</dbReference>
<protein>
    <submittedName>
        <fullName evidence="2">L-ascorbate metabolism protein UlaG (Beta-lactamase superfamily)</fullName>
    </submittedName>
</protein>
<dbReference type="OrthoDB" id="3190691at2"/>
<proteinExistence type="predicted"/>
<sequence>MRIRRLGWSGLEIEAGDETAVVDLIEDTTPLLSVRDLEGQFPPVSRPGNARLALVTHLHADHADPAAIAAAVRADATVLRPPPARGGEEEVVWTARAESGFTEQRLTSRVVGDWERHRSGPFEVTAVPAVDGLGDPQVNWVIEAEGTRIFHGGDTMFHGMWWLIAARYGPFDAAFLPINGAVVDFPHLQPPSPLAAAMDPRQAAVAARILGAHRAVPIHYRALHMPPRYVEVDDPEETFQRHTAELGVTSVILPPGEWLELAGEPA</sequence>
<dbReference type="SMART" id="SM00849">
    <property type="entry name" value="Lactamase_B"/>
    <property type="match status" value="1"/>
</dbReference>
<gene>
    <name evidence="2" type="ORF">FB471_5337</name>
</gene>
<comment type="caution">
    <text evidence="2">The sequence shown here is derived from an EMBL/GenBank/DDBJ whole genome shotgun (WGS) entry which is preliminary data.</text>
</comment>
<keyword evidence="3" id="KW-1185">Reference proteome</keyword>
<dbReference type="Pfam" id="PF12706">
    <property type="entry name" value="Lactamase_B_2"/>
    <property type="match status" value="1"/>
</dbReference>
<dbReference type="InterPro" id="IPR001279">
    <property type="entry name" value="Metallo-B-lactamas"/>
</dbReference>
<accession>A0A542DQW9</accession>
<feature type="domain" description="Metallo-beta-lactamase" evidence="1">
    <location>
        <begin position="7"/>
        <end position="213"/>
    </location>
</feature>
<organism evidence="2 3">
    <name type="scientific">Amycolatopsis cihanbeyliensis</name>
    <dbReference type="NCBI Taxonomy" id="1128664"/>
    <lineage>
        <taxon>Bacteria</taxon>
        <taxon>Bacillati</taxon>
        <taxon>Actinomycetota</taxon>
        <taxon>Actinomycetes</taxon>
        <taxon>Pseudonocardiales</taxon>
        <taxon>Pseudonocardiaceae</taxon>
        <taxon>Amycolatopsis</taxon>
    </lineage>
</organism>
<evidence type="ECO:0000313" key="2">
    <source>
        <dbReference type="EMBL" id="TQJ05502.1"/>
    </source>
</evidence>
<dbReference type="AlphaFoldDB" id="A0A542DQW9"/>
<reference evidence="2 3" key="1">
    <citation type="submission" date="2019-06" db="EMBL/GenBank/DDBJ databases">
        <title>Sequencing the genomes of 1000 actinobacteria strains.</title>
        <authorList>
            <person name="Klenk H.-P."/>
        </authorList>
    </citation>
    <scope>NUCLEOTIDE SEQUENCE [LARGE SCALE GENOMIC DNA]</scope>
    <source>
        <strain evidence="2 3">DSM 45679</strain>
    </source>
</reference>
<name>A0A542DQW9_AMYCI</name>
<dbReference type="SUPFAM" id="SSF56281">
    <property type="entry name" value="Metallo-hydrolase/oxidoreductase"/>
    <property type="match status" value="1"/>
</dbReference>
<dbReference type="InterPro" id="IPR050114">
    <property type="entry name" value="UPF0173_UPF0282_UlaG_hydrolase"/>
</dbReference>
<dbReference type="PANTHER" id="PTHR43546">
    <property type="entry name" value="UPF0173 METAL-DEPENDENT HYDROLASE MJ1163-RELATED"/>
    <property type="match status" value="1"/>
</dbReference>
<dbReference type="PANTHER" id="PTHR43546:SF3">
    <property type="entry name" value="UPF0173 METAL-DEPENDENT HYDROLASE MJ1163"/>
    <property type="match status" value="1"/>
</dbReference>
<evidence type="ECO:0000259" key="1">
    <source>
        <dbReference type="SMART" id="SM00849"/>
    </source>
</evidence>
<evidence type="ECO:0000313" key="3">
    <source>
        <dbReference type="Proteomes" id="UP000320876"/>
    </source>
</evidence>
<dbReference type="Gene3D" id="3.60.15.10">
    <property type="entry name" value="Ribonuclease Z/Hydroxyacylglutathione hydrolase-like"/>
    <property type="match status" value="1"/>
</dbReference>